<protein>
    <submittedName>
        <fullName evidence="1">Uncharacterized protein</fullName>
    </submittedName>
</protein>
<keyword evidence="2" id="KW-1185">Reference proteome</keyword>
<dbReference type="AlphaFoldDB" id="A0ABD0J937"/>
<sequence>MRNTVGYIPEEGQIGEKALHTGNTCKTAGLDLGFTHCSQRTHHSRVILSRHYHEGKTTHDPGSNPCAGIVSKPVSLCLASALPVWSHERLYTNRASRDSALSPKTARLHGDYLTSRDL</sequence>
<comment type="caution">
    <text evidence="1">The sequence shown here is derived from an EMBL/GenBank/DDBJ whole genome shotgun (WGS) entry which is preliminary data.</text>
</comment>
<accession>A0ABD0J937</accession>
<gene>
    <name evidence="1" type="ORF">BaRGS_00037797</name>
</gene>
<organism evidence="1 2">
    <name type="scientific">Batillaria attramentaria</name>
    <dbReference type="NCBI Taxonomy" id="370345"/>
    <lineage>
        <taxon>Eukaryota</taxon>
        <taxon>Metazoa</taxon>
        <taxon>Spiralia</taxon>
        <taxon>Lophotrochozoa</taxon>
        <taxon>Mollusca</taxon>
        <taxon>Gastropoda</taxon>
        <taxon>Caenogastropoda</taxon>
        <taxon>Sorbeoconcha</taxon>
        <taxon>Cerithioidea</taxon>
        <taxon>Batillariidae</taxon>
        <taxon>Batillaria</taxon>
    </lineage>
</organism>
<evidence type="ECO:0000313" key="2">
    <source>
        <dbReference type="Proteomes" id="UP001519460"/>
    </source>
</evidence>
<evidence type="ECO:0000313" key="1">
    <source>
        <dbReference type="EMBL" id="KAK7465058.1"/>
    </source>
</evidence>
<reference evidence="1 2" key="1">
    <citation type="journal article" date="2023" name="Sci. Data">
        <title>Genome assembly of the Korean intertidal mud-creeper Batillaria attramentaria.</title>
        <authorList>
            <person name="Patra A.K."/>
            <person name="Ho P.T."/>
            <person name="Jun S."/>
            <person name="Lee S.J."/>
            <person name="Kim Y."/>
            <person name="Won Y.J."/>
        </authorList>
    </citation>
    <scope>NUCLEOTIDE SEQUENCE [LARGE SCALE GENOMIC DNA]</scope>
    <source>
        <strain evidence="1">Wonlab-2016</strain>
    </source>
</reference>
<proteinExistence type="predicted"/>
<dbReference type="EMBL" id="JACVVK020000580">
    <property type="protein sequence ID" value="KAK7465058.1"/>
    <property type="molecule type" value="Genomic_DNA"/>
</dbReference>
<name>A0ABD0J937_9CAEN</name>
<dbReference type="Proteomes" id="UP001519460">
    <property type="component" value="Unassembled WGS sequence"/>
</dbReference>